<dbReference type="AlphaFoldDB" id="A0A0F9T0H8"/>
<dbReference type="EMBL" id="LAZR01000321">
    <property type="protein sequence ID" value="KKN74745.1"/>
    <property type="molecule type" value="Genomic_DNA"/>
</dbReference>
<gene>
    <name evidence="1" type="ORF">LCGC14_0387870</name>
</gene>
<comment type="caution">
    <text evidence="1">The sequence shown here is derived from an EMBL/GenBank/DDBJ whole genome shotgun (WGS) entry which is preliminary data.</text>
</comment>
<organism evidence="1">
    <name type="scientific">marine sediment metagenome</name>
    <dbReference type="NCBI Taxonomy" id="412755"/>
    <lineage>
        <taxon>unclassified sequences</taxon>
        <taxon>metagenomes</taxon>
        <taxon>ecological metagenomes</taxon>
    </lineage>
</organism>
<evidence type="ECO:0000313" key="1">
    <source>
        <dbReference type="EMBL" id="KKN74745.1"/>
    </source>
</evidence>
<accession>A0A0F9T0H8</accession>
<sequence length="92" mass="10188">MTKQEKIREGLISKVKSIRLWATNPEDPLSVEDDADDILNFLHSQGVVIKVEDQTIQVSLPADGKPSGLKVPYHLSNLGEHIVAVESLIEEN</sequence>
<name>A0A0F9T0H8_9ZZZZ</name>
<protein>
    <submittedName>
        <fullName evidence="1">Uncharacterized protein</fullName>
    </submittedName>
</protein>
<reference evidence="1" key="1">
    <citation type="journal article" date="2015" name="Nature">
        <title>Complex archaea that bridge the gap between prokaryotes and eukaryotes.</title>
        <authorList>
            <person name="Spang A."/>
            <person name="Saw J.H."/>
            <person name="Jorgensen S.L."/>
            <person name="Zaremba-Niedzwiedzka K."/>
            <person name="Martijn J."/>
            <person name="Lind A.E."/>
            <person name="van Eijk R."/>
            <person name="Schleper C."/>
            <person name="Guy L."/>
            <person name="Ettema T.J."/>
        </authorList>
    </citation>
    <scope>NUCLEOTIDE SEQUENCE</scope>
</reference>
<proteinExistence type="predicted"/>